<comment type="caution">
    <text evidence="1">The sequence shown here is derived from an EMBL/GenBank/DDBJ whole genome shotgun (WGS) entry which is preliminary data.</text>
</comment>
<dbReference type="AlphaFoldDB" id="X1CNB4"/>
<dbReference type="Gene3D" id="1.25.40.10">
    <property type="entry name" value="Tetratricopeptide repeat domain"/>
    <property type="match status" value="1"/>
</dbReference>
<protein>
    <submittedName>
        <fullName evidence="1">Uncharacterized protein</fullName>
    </submittedName>
</protein>
<dbReference type="SUPFAM" id="SSF48452">
    <property type="entry name" value="TPR-like"/>
    <property type="match status" value="1"/>
</dbReference>
<feature type="non-terminal residue" evidence="1">
    <location>
        <position position="1"/>
    </location>
</feature>
<reference evidence="1" key="1">
    <citation type="journal article" date="2014" name="Front. Microbiol.">
        <title>High frequency of phylogenetically diverse reductive dehalogenase-homologous genes in deep subseafloor sedimentary metagenomes.</title>
        <authorList>
            <person name="Kawai M."/>
            <person name="Futagami T."/>
            <person name="Toyoda A."/>
            <person name="Takaki Y."/>
            <person name="Nishi S."/>
            <person name="Hori S."/>
            <person name="Arai W."/>
            <person name="Tsubouchi T."/>
            <person name="Morono Y."/>
            <person name="Uchiyama I."/>
            <person name="Ito T."/>
            <person name="Fujiyama A."/>
            <person name="Inagaki F."/>
            <person name="Takami H."/>
        </authorList>
    </citation>
    <scope>NUCLEOTIDE SEQUENCE</scope>
    <source>
        <strain evidence="1">Expedition CK06-06</strain>
    </source>
</reference>
<gene>
    <name evidence="1" type="ORF">S01H4_59545</name>
</gene>
<dbReference type="InterPro" id="IPR011990">
    <property type="entry name" value="TPR-like_helical_dom_sf"/>
</dbReference>
<organism evidence="1">
    <name type="scientific">marine sediment metagenome</name>
    <dbReference type="NCBI Taxonomy" id="412755"/>
    <lineage>
        <taxon>unclassified sequences</taxon>
        <taxon>metagenomes</taxon>
        <taxon>ecological metagenomes</taxon>
    </lineage>
</organism>
<proteinExistence type="predicted"/>
<name>X1CNB4_9ZZZZ</name>
<dbReference type="EMBL" id="BART01034937">
    <property type="protein sequence ID" value="GAH09272.1"/>
    <property type="molecule type" value="Genomic_DNA"/>
</dbReference>
<sequence>LVEMGDFREGVHLYDKAIELNQRPTFRTPWFEEDVIWRKCNVLVKMGKINKAIELIKETLERDKTKGAIKRDKIIAFYEMLIDLQTSREDEAEILISYTNMEVHLKNLDYPHIHPPAFLGKAKLLVKFYQTE</sequence>
<evidence type="ECO:0000313" key="1">
    <source>
        <dbReference type="EMBL" id="GAH09272.1"/>
    </source>
</evidence>
<accession>X1CNB4</accession>